<evidence type="ECO:0008006" key="5">
    <source>
        <dbReference type="Google" id="ProtNLM"/>
    </source>
</evidence>
<dbReference type="Pfam" id="PF14695">
    <property type="entry name" value="LINES_C"/>
    <property type="match status" value="1"/>
</dbReference>
<protein>
    <recommendedName>
        <fullName evidence="5">Protein Lines C-terminal domain-containing protein</fullName>
    </recommendedName>
</protein>
<dbReference type="EMBL" id="JAJSOW010000105">
    <property type="protein sequence ID" value="KAI9165605.1"/>
    <property type="molecule type" value="Genomic_DNA"/>
</dbReference>
<dbReference type="Pfam" id="PF14694">
    <property type="entry name" value="LINES_N"/>
    <property type="match status" value="1"/>
</dbReference>
<gene>
    <name evidence="3" type="ORF">LWI28_017241</name>
</gene>
<evidence type="ECO:0000259" key="1">
    <source>
        <dbReference type="Pfam" id="PF14694"/>
    </source>
</evidence>
<feature type="domain" description="Protein Lines C-terminal" evidence="2">
    <location>
        <begin position="558"/>
        <end position="592"/>
    </location>
</feature>
<accession>A0AAD5INI8</accession>
<comment type="caution">
    <text evidence="3">The sequence shown here is derived from an EMBL/GenBank/DDBJ whole genome shotgun (WGS) entry which is preliminary data.</text>
</comment>
<dbReference type="InterPro" id="IPR024875">
    <property type="entry name" value="Protein_Lines"/>
</dbReference>
<dbReference type="PANTHER" id="PTHR16057:SF1">
    <property type="entry name" value="PROTEIN LINES HOMOLOG 1"/>
    <property type="match status" value="1"/>
</dbReference>
<dbReference type="AlphaFoldDB" id="A0AAD5INI8"/>
<proteinExistence type="predicted"/>
<organism evidence="3 4">
    <name type="scientific">Acer negundo</name>
    <name type="common">Box elder</name>
    <dbReference type="NCBI Taxonomy" id="4023"/>
    <lineage>
        <taxon>Eukaryota</taxon>
        <taxon>Viridiplantae</taxon>
        <taxon>Streptophyta</taxon>
        <taxon>Embryophyta</taxon>
        <taxon>Tracheophyta</taxon>
        <taxon>Spermatophyta</taxon>
        <taxon>Magnoliopsida</taxon>
        <taxon>eudicotyledons</taxon>
        <taxon>Gunneridae</taxon>
        <taxon>Pentapetalae</taxon>
        <taxon>rosids</taxon>
        <taxon>malvids</taxon>
        <taxon>Sapindales</taxon>
        <taxon>Sapindaceae</taxon>
        <taxon>Hippocastanoideae</taxon>
        <taxon>Acereae</taxon>
        <taxon>Acer</taxon>
    </lineage>
</organism>
<dbReference type="PANTHER" id="PTHR16057">
    <property type="entry name" value="WINS1, 2 PROTEIN"/>
    <property type="match status" value="1"/>
</dbReference>
<reference evidence="3" key="2">
    <citation type="submission" date="2023-02" db="EMBL/GenBank/DDBJ databases">
        <authorList>
            <person name="Swenson N.G."/>
            <person name="Wegrzyn J.L."/>
            <person name="Mcevoy S.L."/>
        </authorList>
    </citation>
    <scope>NUCLEOTIDE SEQUENCE</scope>
    <source>
        <strain evidence="3">91603</strain>
        <tissue evidence="3">Leaf</tissue>
    </source>
</reference>
<keyword evidence="4" id="KW-1185">Reference proteome</keyword>
<dbReference type="InterPro" id="IPR032794">
    <property type="entry name" value="LINES_N"/>
</dbReference>
<sequence>MFSLSGSETVFLLTVKSQYVQHLAGNILVVISEFLATSGSNWELFIHSVCLCLELAVNNIFSLFSLPLRAEPGNSCFDLSNFVPIIRPRLKDAGWSTLAGVIRVLRNILKCLKQDYDNADNLAVVYLDSVHSCLSNVHWDSMDVIYGTWKSCPIVSLDIRSVSQEEPRIVFLGNFIQLLCSLVEQSSCVDDADRSLDKHPILCTITNLVPKLLFWCLGKEGEHVKACISQYFRHKLLVLMIRLSFQSRLDCCITVSWLQLLHNYFQELLWQPIAQIESAGDDCLEGSPFIMSVSNGEIRNIYPHHVQRQAVFLLLRCSFILTSLREDTNKHCACATADSCLTVDSTSDLDNCGQKRGLLELYQWIQGHLPIDTFLEYEMYMEKCINFSLSFLQLYMHEDDLLFKVLLQLLIIPFRGEQNFDKTKWTFQDVKEDIIFQVSNIFNPIHLFHLFLAELHYDHQMLLDYLISKDIGISCAEYLLRCLRLVCEHFHLFIEFSLGEKARNQSSDKKRKILDSSNYPGRVPSATSRKFIQSFEDSDRDYDYVHCLTRGSHYKEAKDCLLSLKTSVENLCRKNLFLYNPEALLKRLTRFHELCFKQDQRDNSKSEGQL</sequence>
<evidence type="ECO:0000313" key="3">
    <source>
        <dbReference type="EMBL" id="KAI9165605.1"/>
    </source>
</evidence>
<dbReference type="Proteomes" id="UP001064489">
    <property type="component" value="Chromosome 10"/>
</dbReference>
<reference evidence="3" key="1">
    <citation type="journal article" date="2022" name="Plant J.">
        <title>Strategies of tolerance reflected in two North American maple genomes.</title>
        <authorList>
            <person name="McEvoy S.L."/>
            <person name="Sezen U.U."/>
            <person name="Trouern-Trend A."/>
            <person name="McMahon S.M."/>
            <person name="Schaberg P.G."/>
            <person name="Yang J."/>
            <person name="Wegrzyn J.L."/>
            <person name="Swenson N.G."/>
        </authorList>
    </citation>
    <scope>NUCLEOTIDE SEQUENCE</scope>
    <source>
        <strain evidence="3">91603</strain>
    </source>
</reference>
<feature type="domain" description="Protein Lines N-terminal" evidence="1">
    <location>
        <begin position="371"/>
        <end position="495"/>
    </location>
</feature>
<evidence type="ECO:0000259" key="2">
    <source>
        <dbReference type="Pfam" id="PF14695"/>
    </source>
</evidence>
<dbReference type="InterPro" id="IPR029415">
    <property type="entry name" value="Lines_C"/>
</dbReference>
<evidence type="ECO:0000313" key="4">
    <source>
        <dbReference type="Proteomes" id="UP001064489"/>
    </source>
</evidence>
<name>A0AAD5INI8_ACENE</name>